<feature type="compositionally biased region" description="Acidic residues" evidence="2">
    <location>
        <begin position="24"/>
        <end position="37"/>
    </location>
</feature>
<dbReference type="SMART" id="SM00855">
    <property type="entry name" value="PGAM"/>
    <property type="match status" value="1"/>
</dbReference>
<feature type="compositionally biased region" description="Acidic residues" evidence="2">
    <location>
        <begin position="1"/>
        <end position="16"/>
    </location>
</feature>
<dbReference type="InterPro" id="IPR029033">
    <property type="entry name" value="His_PPase_superfam"/>
</dbReference>
<gene>
    <name evidence="3" type="ORF">GCM10022215_34920</name>
</gene>
<dbReference type="SUPFAM" id="SSF53254">
    <property type="entry name" value="Phosphoglycerate mutase-like"/>
    <property type="match status" value="1"/>
</dbReference>
<dbReference type="InterPro" id="IPR051021">
    <property type="entry name" value="Mito_Ser/Thr_phosphatase"/>
</dbReference>
<dbReference type="EMBL" id="BAAAZH010000028">
    <property type="protein sequence ID" value="GAA4125971.1"/>
    <property type="molecule type" value="Genomic_DNA"/>
</dbReference>
<accession>A0ABP7XUY9</accession>
<evidence type="ECO:0008006" key="5">
    <source>
        <dbReference type="Google" id="ProtNLM"/>
    </source>
</evidence>
<evidence type="ECO:0000313" key="4">
    <source>
        <dbReference type="Proteomes" id="UP001501495"/>
    </source>
</evidence>
<keyword evidence="1" id="KW-0378">Hydrolase</keyword>
<proteinExistence type="predicted"/>
<dbReference type="InterPro" id="IPR013078">
    <property type="entry name" value="His_Pase_superF_clade-1"/>
</dbReference>
<dbReference type="Proteomes" id="UP001501495">
    <property type="component" value="Unassembled WGS sequence"/>
</dbReference>
<dbReference type="RefSeq" id="WP_344734750.1">
    <property type="nucleotide sequence ID" value="NZ_BAAAZH010000028.1"/>
</dbReference>
<sequence>MSEIDPEGPEQDLEPDAESHAESDADPDTEADDELDVEPAGALSAIAEPVSSRGKKPAVKRRVVVMRHAKAEQVGSSDFTRELSARGVEDAEEAGRWLAAFGIEPDHALVSAAVRTSQTWESVAAGAGWSDDAVYDDALYDAGPETALDLMRETPDDARTLIVVGHNPTMAYLAQLLDDGDGDEEAANELASGYPTSALTVFDFEGEWSDLDEQCATVVAFHVGRG</sequence>
<evidence type="ECO:0000256" key="1">
    <source>
        <dbReference type="ARBA" id="ARBA00022801"/>
    </source>
</evidence>
<dbReference type="PANTHER" id="PTHR20935:SF1">
    <property type="entry name" value="SLL1549 PROTEIN"/>
    <property type="match status" value="1"/>
</dbReference>
<feature type="region of interest" description="Disordered" evidence="2">
    <location>
        <begin position="1"/>
        <end position="58"/>
    </location>
</feature>
<organism evidence="3 4">
    <name type="scientific">Nocardioides fonticola</name>
    <dbReference type="NCBI Taxonomy" id="450363"/>
    <lineage>
        <taxon>Bacteria</taxon>
        <taxon>Bacillati</taxon>
        <taxon>Actinomycetota</taxon>
        <taxon>Actinomycetes</taxon>
        <taxon>Propionibacteriales</taxon>
        <taxon>Nocardioidaceae</taxon>
        <taxon>Nocardioides</taxon>
    </lineage>
</organism>
<dbReference type="Pfam" id="PF00300">
    <property type="entry name" value="His_Phos_1"/>
    <property type="match status" value="1"/>
</dbReference>
<dbReference type="Gene3D" id="3.40.50.1240">
    <property type="entry name" value="Phosphoglycerate mutase-like"/>
    <property type="match status" value="1"/>
</dbReference>
<comment type="caution">
    <text evidence="3">The sequence shown here is derived from an EMBL/GenBank/DDBJ whole genome shotgun (WGS) entry which is preliminary data.</text>
</comment>
<evidence type="ECO:0000256" key="2">
    <source>
        <dbReference type="SAM" id="MobiDB-lite"/>
    </source>
</evidence>
<protein>
    <recommendedName>
        <fullName evidence="5">Phosphohistidine phosphatase</fullName>
    </recommendedName>
</protein>
<keyword evidence="4" id="KW-1185">Reference proteome</keyword>
<name>A0ABP7XUY9_9ACTN</name>
<evidence type="ECO:0000313" key="3">
    <source>
        <dbReference type="EMBL" id="GAA4125971.1"/>
    </source>
</evidence>
<reference evidence="4" key="1">
    <citation type="journal article" date="2019" name="Int. J. Syst. Evol. Microbiol.">
        <title>The Global Catalogue of Microorganisms (GCM) 10K type strain sequencing project: providing services to taxonomists for standard genome sequencing and annotation.</title>
        <authorList>
            <consortium name="The Broad Institute Genomics Platform"/>
            <consortium name="The Broad Institute Genome Sequencing Center for Infectious Disease"/>
            <person name="Wu L."/>
            <person name="Ma J."/>
        </authorList>
    </citation>
    <scope>NUCLEOTIDE SEQUENCE [LARGE SCALE GENOMIC DNA]</scope>
    <source>
        <strain evidence="4">JCM 16703</strain>
    </source>
</reference>
<dbReference type="PANTHER" id="PTHR20935">
    <property type="entry name" value="PHOSPHOGLYCERATE MUTASE-RELATED"/>
    <property type="match status" value="1"/>
</dbReference>